<comment type="similarity">
    <text evidence="1">Belongs to the ROK (NagC/XylR) family.</text>
</comment>
<evidence type="ECO:0000313" key="2">
    <source>
        <dbReference type="EMBL" id="QTD66228.1"/>
    </source>
</evidence>
<proteinExistence type="inferred from homology"/>
<reference evidence="2" key="1">
    <citation type="submission" date="2021-03" db="EMBL/GenBank/DDBJ databases">
        <title>Whole genome sequence of Lactobacillus gasseri HL75.</title>
        <authorList>
            <person name="Kim J.-M."/>
            <person name="Chung S.H."/>
            <person name="Kim J.-S."/>
        </authorList>
    </citation>
    <scope>NUCLEOTIDE SEQUENCE</scope>
    <source>
        <strain evidence="2">HL75</strain>
    </source>
</reference>
<gene>
    <name evidence="2" type="ORF">J3E67_000550</name>
</gene>
<sequence>MAILTLDIGQRFIRYGFFDENGNLTEKGQYQVPKNSAKDFYNSIADLVDESDMKIKAISISFPGFINVKDKIAIRAGSLRFLDGHNISEDLHQYIDQKIEIFIENNSNCAAIAEKLNGNAQDVEDFVVITLGHGVGGGIFVNNKLLRGPGYSAGEFGMMITDYSAHQFMTAHELASTSALISDYATMRGIPSELVEEYQIMAELDNPKVREVVEKWASYVAICIFNLACTLNPQRFLIGGALSQNNELIPILKSRLAQIPNWSDFETEIQSCRFYNDASLYGAYWAYIGSKKDVS</sequence>
<dbReference type="CDD" id="cd24152">
    <property type="entry name" value="ASKHA_NBD_ROK-like"/>
    <property type="match status" value="1"/>
</dbReference>
<evidence type="ECO:0000256" key="1">
    <source>
        <dbReference type="ARBA" id="ARBA00006479"/>
    </source>
</evidence>
<dbReference type="EMBL" id="CP071801">
    <property type="protein sequence ID" value="QTD66228.1"/>
    <property type="molecule type" value="Genomic_DNA"/>
</dbReference>
<dbReference type="RefSeq" id="WP_048685000.1">
    <property type="nucleotide sequence ID" value="NZ_CABHMU010000010.1"/>
</dbReference>
<dbReference type="PANTHER" id="PTHR18964">
    <property type="entry name" value="ROK (REPRESSOR, ORF, KINASE) FAMILY"/>
    <property type="match status" value="1"/>
</dbReference>
<dbReference type="PANTHER" id="PTHR18964:SF149">
    <property type="entry name" value="BIFUNCTIONAL UDP-N-ACETYLGLUCOSAMINE 2-EPIMERASE_N-ACETYLMANNOSAMINE KINASE"/>
    <property type="match status" value="1"/>
</dbReference>
<accession>A0A8A4UYX0</accession>
<dbReference type="InterPro" id="IPR043129">
    <property type="entry name" value="ATPase_NBD"/>
</dbReference>
<dbReference type="Pfam" id="PF00480">
    <property type="entry name" value="ROK"/>
    <property type="match status" value="1"/>
</dbReference>
<dbReference type="Gene3D" id="3.30.420.40">
    <property type="match status" value="2"/>
</dbReference>
<dbReference type="AlphaFoldDB" id="A0A8A4UYX0"/>
<dbReference type="SUPFAM" id="SSF53067">
    <property type="entry name" value="Actin-like ATPase domain"/>
    <property type="match status" value="1"/>
</dbReference>
<protein>
    <submittedName>
        <fullName evidence="2">ROK family protein</fullName>
    </submittedName>
</protein>
<name>A0A8A4UYX0_LACGS</name>
<evidence type="ECO:0000313" key="3">
    <source>
        <dbReference type="Proteomes" id="UP000663932"/>
    </source>
</evidence>
<dbReference type="InterPro" id="IPR000600">
    <property type="entry name" value="ROK"/>
</dbReference>
<dbReference type="Proteomes" id="UP000663932">
    <property type="component" value="Chromosome"/>
</dbReference>
<organism evidence="2 3">
    <name type="scientific">Lactobacillus gasseri</name>
    <dbReference type="NCBI Taxonomy" id="1596"/>
    <lineage>
        <taxon>Bacteria</taxon>
        <taxon>Bacillati</taxon>
        <taxon>Bacillota</taxon>
        <taxon>Bacilli</taxon>
        <taxon>Lactobacillales</taxon>
        <taxon>Lactobacillaceae</taxon>
        <taxon>Lactobacillus</taxon>
    </lineage>
</organism>